<feature type="compositionally biased region" description="Basic residues" evidence="1">
    <location>
        <begin position="153"/>
        <end position="171"/>
    </location>
</feature>
<reference evidence="2 3" key="1">
    <citation type="submission" date="2018-05" db="EMBL/GenBank/DDBJ databases">
        <title>Whole genome sequencing for identification of molecular markers to develop diagnostic detection tools for the regulated plant pathogen Lachnellula willkommii.</title>
        <authorList>
            <person name="Giroux E."/>
            <person name="Bilodeau G."/>
        </authorList>
    </citation>
    <scope>NUCLEOTIDE SEQUENCE [LARGE SCALE GENOMIC DNA]</scope>
    <source>
        <strain evidence="2 3">CBS 203.66</strain>
    </source>
</reference>
<protein>
    <submittedName>
        <fullName evidence="2">Uncharacterized protein</fullName>
    </submittedName>
</protein>
<evidence type="ECO:0000256" key="1">
    <source>
        <dbReference type="SAM" id="MobiDB-lite"/>
    </source>
</evidence>
<name>A0A8T9BAH2_9HELO</name>
<feature type="compositionally biased region" description="Pro residues" evidence="1">
    <location>
        <begin position="229"/>
        <end position="243"/>
    </location>
</feature>
<feature type="compositionally biased region" description="Basic and acidic residues" evidence="1">
    <location>
        <begin position="31"/>
        <end position="44"/>
    </location>
</feature>
<feature type="compositionally biased region" description="Polar residues" evidence="1">
    <location>
        <begin position="172"/>
        <end position="181"/>
    </location>
</feature>
<keyword evidence="3" id="KW-1185">Reference proteome</keyword>
<dbReference type="EMBL" id="QGMF01000333">
    <property type="protein sequence ID" value="TVY16725.1"/>
    <property type="molecule type" value="Genomic_DNA"/>
</dbReference>
<feature type="region of interest" description="Disordered" evidence="1">
    <location>
        <begin position="24"/>
        <end position="51"/>
    </location>
</feature>
<accession>A0A8T9BAH2</accession>
<proteinExistence type="predicted"/>
<sequence>MNEFHDAVSSLLEALEKGLSIIKAQKKKHPKDQASSKKTPEAHLSRSLKKNHAEVKKMYSRDLARFGAGFAAGDAEARSSISRILTRLSTGFLSIIERFTKVGRNSSDYQALLNLSNTTRNETLQTFDQLSKRLSSSSLALAPKIQSSDTRHGRNGHPYKTKKSTLHHTRAKSSPNVSMTRNGWIRPKPTKRHSSNSNSNPKSPPSPNPIPPPTQHKPTPTSSKAHLLPSPPPPPPLSIPSPRHPSRRETRKSIMSFASDSTKLGEIPEYKWTRPPAVFETGGGEGPEFPVTSYYPLQLYQEPAKPRSRFMRLFRK</sequence>
<organism evidence="2 3">
    <name type="scientific">Lachnellula arida</name>
    <dbReference type="NCBI Taxonomy" id="1316785"/>
    <lineage>
        <taxon>Eukaryota</taxon>
        <taxon>Fungi</taxon>
        <taxon>Dikarya</taxon>
        <taxon>Ascomycota</taxon>
        <taxon>Pezizomycotina</taxon>
        <taxon>Leotiomycetes</taxon>
        <taxon>Helotiales</taxon>
        <taxon>Lachnaceae</taxon>
        <taxon>Lachnellula</taxon>
    </lineage>
</organism>
<evidence type="ECO:0000313" key="3">
    <source>
        <dbReference type="Proteomes" id="UP000469559"/>
    </source>
</evidence>
<feature type="region of interest" description="Disordered" evidence="1">
    <location>
        <begin position="138"/>
        <end position="287"/>
    </location>
</feature>
<dbReference type="OrthoDB" id="5226911at2759"/>
<gene>
    <name evidence="2" type="ORF">LARI1_G005251</name>
</gene>
<evidence type="ECO:0000313" key="2">
    <source>
        <dbReference type="EMBL" id="TVY16725.1"/>
    </source>
</evidence>
<feature type="compositionally biased region" description="Pro residues" evidence="1">
    <location>
        <begin position="202"/>
        <end position="215"/>
    </location>
</feature>
<comment type="caution">
    <text evidence="2">The sequence shown here is derived from an EMBL/GenBank/DDBJ whole genome shotgun (WGS) entry which is preliminary data.</text>
</comment>
<dbReference type="Proteomes" id="UP000469559">
    <property type="component" value="Unassembled WGS sequence"/>
</dbReference>
<dbReference type="AlphaFoldDB" id="A0A8T9BAH2"/>